<evidence type="ECO:0000313" key="2">
    <source>
        <dbReference type="Proteomes" id="UP000076722"/>
    </source>
</evidence>
<dbReference type="AlphaFoldDB" id="A0A164PF78"/>
<evidence type="ECO:0000313" key="1">
    <source>
        <dbReference type="EMBL" id="KZS88668.1"/>
    </source>
</evidence>
<dbReference type="Proteomes" id="UP000076722">
    <property type="component" value="Unassembled WGS sequence"/>
</dbReference>
<sequence length="313" mass="35087">MRIESIVPGLEDECQAILLLCNNYVCVIGTQDTGSEANLETDTETSFFVCNWRTNQGTAYLISGSNAAGQICAPFCPSWANFSPCGTYVIFRQDNPNFADPKVFITELIIPEEQDMYSLGISPLPEPVQIALLSHQFICFDDSITSYGWIEFARIVRTDDSGDVVIDIFANERNMDTDSDIDSDAGDYRMQGNLPGTVHRFTLRCPTSICPKPEVEMSTVAVSPSQFGFGSKMSAAVQLYPGQGYENRDHYNSKALLLLAQEPNSLSKPRWIGITLPEELVDYPWMDIHYLHFDIARARLLMTTDEGFLYVQY</sequence>
<accession>A0A164PF78</accession>
<name>A0A164PF78_9AGAM</name>
<proteinExistence type="predicted"/>
<dbReference type="EMBL" id="KV419434">
    <property type="protein sequence ID" value="KZS88668.1"/>
    <property type="molecule type" value="Genomic_DNA"/>
</dbReference>
<reference evidence="1 2" key="1">
    <citation type="journal article" date="2016" name="Mol. Biol. Evol.">
        <title>Comparative Genomics of Early-Diverging Mushroom-Forming Fungi Provides Insights into the Origins of Lignocellulose Decay Capabilities.</title>
        <authorList>
            <person name="Nagy L.G."/>
            <person name="Riley R."/>
            <person name="Tritt A."/>
            <person name="Adam C."/>
            <person name="Daum C."/>
            <person name="Floudas D."/>
            <person name="Sun H."/>
            <person name="Yadav J.S."/>
            <person name="Pangilinan J."/>
            <person name="Larsson K.H."/>
            <person name="Matsuura K."/>
            <person name="Barry K."/>
            <person name="Labutti K."/>
            <person name="Kuo R."/>
            <person name="Ohm R.A."/>
            <person name="Bhattacharya S.S."/>
            <person name="Shirouzu T."/>
            <person name="Yoshinaga Y."/>
            <person name="Martin F.M."/>
            <person name="Grigoriev I.V."/>
            <person name="Hibbett D.S."/>
        </authorList>
    </citation>
    <scope>NUCLEOTIDE SEQUENCE [LARGE SCALE GENOMIC DNA]</scope>
    <source>
        <strain evidence="1 2">HHB9708</strain>
    </source>
</reference>
<gene>
    <name evidence="1" type="ORF">SISNIDRAFT_489910</name>
</gene>
<keyword evidence="2" id="KW-1185">Reference proteome</keyword>
<organism evidence="1 2">
    <name type="scientific">Sistotremastrum niveocremeum HHB9708</name>
    <dbReference type="NCBI Taxonomy" id="1314777"/>
    <lineage>
        <taxon>Eukaryota</taxon>
        <taxon>Fungi</taxon>
        <taxon>Dikarya</taxon>
        <taxon>Basidiomycota</taxon>
        <taxon>Agaricomycotina</taxon>
        <taxon>Agaricomycetes</taxon>
        <taxon>Sistotremastrales</taxon>
        <taxon>Sistotremastraceae</taxon>
        <taxon>Sertulicium</taxon>
        <taxon>Sertulicium niveocremeum</taxon>
    </lineage>
</organism>
<protein>
    <submittedName>
        <fullName evidence="1">Uncharacterized protein</fullName>
    </submittedName>
</protein>